<feature type="compositionally biased region" description="Low complexity" evidence="1">
    <location>
        <begin position="64"/>
        <end position="73"/>
    </location>
</feature>
<feature type="region of interest" description="Disordered" evidence="1">
    <location>
        <begin position="22"/>
        <end position="96"/>
    </location>
</feature>
<dbReference type="Proteomes" id="UP000195105">
    <property type="component" value="Unassembled WGS sequence"/>
</dbReference>
<gene>
    <name evidence="2" type="ORF">CA983_14875</name>
</gene>
<evidence type="ECO:0000313" key="3">
    <source>
        <dbReference type="Proteomes" id="UP000195105"/>
    </source>
</evidence>
<dbReference type="EMBL" id="NGFN01000077">
    <property type="protein sequence ID" value="OUD02413.1"/>
    <property type="molecule type" value="Genomic_DNA"/>
</dbReference>
<evidence type="ECO:0000256" key="1">
    <source>
        <dbReference type="SAM" id="MobiDB-lite"/>
    </source>
</evidence>
<reference evidence="2 3" key="1">
    <citation type="submission" date="2017-05" db="EMBL/GenBank/DDBJ databases">
        <title>Biotechnological potential of actinobacteria isolated from South African environments.</title>
        <authorList>
            <person name="Le Roes-Hill M."/>
            <person name="Prins A."/>
            <person name="Durrell K.A."/>
        </authorList>
    </citation>
    <scope>NUCLEOTIDE SEQUENCE [LARGE SCALE GENOMIC DNA]</scope>
    <source>
        <strain evidence="2 3">HMC13</strain>
    </source>
</reference>
<protein>
    <submittedName>
        <fullName evidence="2">Uncharacterized protein</fullName>
    </submittedName>
</protein>
<dbReference type="AlphaFoldDB" id="A0A243S4F5"/>
<keyword evidence="3" id="KW-1185">Reference proteome</keyword>
<proteinExistence type="predicted"/>
<sequence>MARAPAGAWAACGGPCGIPGRARRESRSGALLRPGGMRVPCGTPGGAPHRSHRSGALRRPGGMRVPCARGAAPARPPRTRAPWRPARHPTGGGRSR</sequence>
<accession>A0A243S4F5</accession>
<evidence type="ECO:0000313" key="2">
    <source>
        <dbReference type="EMBL" id="OUD02413.1"/>
    </source>
</evidence>
<comment type="caution">
    <text evidence="2">The sequence shown here is derived from an EMBL/GenBank/DDBJ whole genome shotgun (WGS) entry which is preliminary data.</text>
</comment>
<organism evidence="2 3">
    <name type="scientific">Streptomyces swartbergensis</name>
    <dbReference type="NCBI Taxonomy" id="487165"/>
    <lineage>
        <taxon>Bacteria</taxon>
        <taxon>Bacillati</taxon>
        <taxon>Actinomycetota</taxon>
        <taxon>Actinomycetes</taxon>
        <taxon>Kitasatosporales</taxon>
        <taxon>Streptomycetaceae</taxon>
        <taxon>Streptomyces</taxon>
    </lineage>
</organism>
<name>A0A243S4F5_9ACTN</name>